<comment type="cofactor">
    <cofactor evidence="1">
        <name>[4Fe-4S] cluster</name>
        <dbReference type="ChEBI" id="CHEBI:49883"/>
    </cofactor>
</comment>
<feature type="domain" description="Radical SAM core" evidence="11">
    <location>
        <begin position="15"/>
        <end position="297"/>
    </location>
</feature>
<organism evidence="12 13">
    <name type="scientific">Blautia producta</name>
    <dbReference type="NCBI Taxonomy" id="33035"/>
    <lineage>
        <taxon>Bacteria</taxon>
        <taxon>Bacillati</taxon>
        <taxon>Bacillota</taxon>
        <taxon>Clostridia</taxon>
        <taxon>Lachnospirales</taxon>
        <taxon>Lachnospiraceae</taxon>
        <taxon>Blautia</taxon>
    </lineage>
</organism>
<keyword evidence="12" id="KW-0456">Lyase</keyword>
<dbReference type="SFLD" id="SFLDS00029">
    <property type="entry name" value="Radical_SAM"/>
    <property type="match status" value="1"/>
</dbReference>
<proteinExistence type="inferred from homology"/>
<dbReference type="Pfam" id="PF00037">
    <property type="entry name" value="Fer4"/>
    <property type="match status" value="1"/>
</dbReference>
<dbReference type="Proteomes" id="UP000289794">
    <property type="component" value="Chromosome"/>
</dbReference>
<dbReference type="Gene3D" id="3.20.20.70">
    <property type="entry name" value="Aldolase class I"/>
    <property type="match status" value="1"/>
</dbReference>
<dbReference type="InterPro" id="IPR012839">
    <property type="entry name" value="Organic_radical_activase"/>
</dbReference>
<accession>A0A4P6LXP5</accession>
<protein>
    <submittedName>
        <fullName evidence="12">Choline trimethylamine-lyase activating enzyme</fullName>
        <ecNumber evidence="12">1.97.1.-</ecNumber>
    </submittedName>
</protein>
<dbReference type="PROSITE" id="PS51918">
    <property type="entry name" value="RADICAL_SAM"/>
    <property type="match status" value="1"/>
</dbReference>
<evidence type="ECO:0000256" key="2">
    <source>
        <dbReference type="ARBA" id="ARBA00009777"/>
    </source>
</evidence>
<dbReference type="NCBIfam" id="TIGR02494">
    <property type="entry name" value="PFLE_PFLC"/>
    <property type="match status" value="1"/>
</dbReference>
<dbReference type="InterPro" id="IPR034457">
    <property type="entry name" value="Organic_radical-activating"/>
</dbReference>
<dbReference type="Pfam" id="PF04055">
    <property type="entry name" value="Radical_SAM"/>
    <property type="match status" value="1"/>
</dbReference>
<dbReference type="EMBL" id="CP035945">
    <property type="protein sequence ID" value="QBE97391.1"/>
    <property type="molecule type" value="Genomic_DNA"/>
</dbReference>
<dbReference type="InterPro" id="IPR058240">
    <property type="entry name" value="rSAM_sf"/>
</dbReference>
<dbReference type="CDD" id="cd01335">
    <property type="entry name" value="Radical_SAM"/>
    <property type="match status" value="1"/>
</dbReference>
<evidence type="ECO:0000256" key="3">
    <source>
        <dbReference type="ARBA" id="ARBA00022485"/>
    </source>
</evidence>
<dbReference type="InterPro" id="IPR013785">
    <property type="entry name" value="Aldolase_TIM"/>
</dbReference>
<evidence type="ECO:0000256" key="9">
    <source>
        <dbReference type="ARBA" id="ARBA00047365"/>
    </source>
</evidence>
<dbReference type="GO" id="GO:0016829">
    <property type="term" value="F:lyase activity"/>
    <property type="evidence" value="ECO:0007669"/>
    <property type="project" value="UniProtKB-KW"/>
</dbReference>
<evidence type="ECO:0000259" key="11">
    <source>
        <dbReference type="PROSITE" id="PS51918"/>
    </source>
</evidence>
<dbReference type="PANTHER" id="PTHR30352:SF4">
    <property type="entry name" value="PYRUVATE FORMATE-LYASE 2-ACTIVATING ENZYME"/>
    <property type="match status" value="1"/>
</dbReference>
<evidence type="ECO:0000313" key="12">
    <source>
        <dbReference type="EMBL" id="QBE97391.1"/>
    </source>
</evidence>
<evidence type="ECO:0000256" key="8">
    <source>
        <dbReference type="ARBA" id="ARBA00023014"/>
    </source>
</evidence>
<name>A0A4P6LXP5_9FIRM</name>
<keyword evidence="6 12" id="KW-0560">Oxidoreductase</keyword>
<evidence type="ECO:0000256" key="5">
    <source>
        <dbReference type="ARBA" id="ARBA00022723"/>
    </source>
</evidence>
<dbReference type="InterPro" id="IPR040074">
    <property type="entry name" value="BssD/PflA/YjjW"/>
</dbReference>
<evidence type="ECO:0000256" key="7">
    <source>
        <dbReference type="ARBA" id="ARBA00023004"/>
    </source>
</evidence>
<dbReference type="SFLD" id="SFLDG01066">
    <property type="entry name" value="organic_radical-activating_enz"/>
    <property type="match status" value="1"/>
</dbReference>
<feature type="domain" description="4Fe-4S ferredoxin-type" evidence="10">
    <location>
        <begin position="46"/>
        <end position="75"/>
    </location>
</feature>
<dbReference type="RefSeq" id="WP_130181209.1">
    <property type="nucleotide sequence ID" value="NZ_CP035945.1"/>
</dbReference>
<reference evidence="12 13" key="1">
    <citation type="submission" date="2019-01" db="EMBL/GenBank/DDBJ databases">
        <title>PMF-metabolizing Aryl O-demethylase.</title>
        <authorList>
            <person name="Kim M."/>
        </authorList>
    </citation>
    <scope>NUCLEOTIDE SEQUENCE [LARGE SCALE GENOMIC DNA]</scope>
    <source>
        <strain evidence="12 13">PMF1</strain>
    </source>
</reference>
<dbReference type="SFLD" id="SFLDG01118">
    <property type="entry name" value="activating_enzymes__group_2"/>
    <property type="match status" value="1"/>
</dbReference>
<evidence type="ECO:0000256" key="4">
    <source>
        <dbReference type="ARBA" id="ARBA00022691"/>
    </source>
</evidence>
<dbReference type="InterPro" id="IPR001989">
    <property type="entry name" value="Radical_activat_CS"/>
</dbReference>
<dbReference type="EC" id="1.97.1.-" evidence="12"/>
<evidence type="ECO:0000313" key="13">
    <source>
        <dbReference type="Proteomes" id="UP000289794"/>
    </source>
</evidence>
<dbReference type="KEGG" id="bpro:PMF13cell1_02947"/>
<dbReference type="InterPro" id="IPR007197">
    <property type="entry name" value="rSAM"/>
</dbReference>
<keyword evidence="8" id="KW-0411">Iron-sulfur</keyword>
<dbReference type="InterPro" id="IPR017896">
    <property type="entry name" value="4Fe4S_Fe-S-bd"/>
</dbReference>
<keyword evidence="7" id="KW-0408">Iron</keyword>
<dbReference type="PROSITE" id="PS01087">
    <property type="entry name" value="RADICAL_ACTIVATING"/>
    <property type="match status" value="1"/>
</dbReference>
<keyword evidence="3" id="KW-0004">4Fe-4S</keyword>
<dbReference type="GO" id="GO:0051539">
    <property type="term" value="F:4 iron, 4 sulfur cluster binding"/>
    <property type="evidence" value="ECO:0007669"/>
    <property type="project" value="UniProtKB-KW"/>
</dbReference>
<dbReference type="SUPFAM" id="SSF102114">
    <property type="entry name" value="Radical SAM enzymes"/>
    <property type="match status" value="1"/>
</dbReference>
<dbReference type="GO" id="GO:0016491">
    <property type="term" value="F:oxidoreductase activity"/>
    <property type="evidence" value="ECO:0007669"/>
    <property type="project" value="UniProtKB-KW"/>
</dbReference>
<comment type="similarity">
    <text evidence="2">Belongs to the organic radical-activating enzymes family.</text>
</comment>
<evidence type="ECO:0000259" key="10">
    <source>
        <dbReference type="PROSITE" id="PS51379"/>
    </source>
</evidence>
<dbReference type="PANTHER" id="PTHR30352">
    <property type="entry name" value="PYRUVATE FORMATE-LYASE-ACTIVATING ENZYME"/>
    <property type="match status" value="1"/>
</dbReference>
<evidence type="ECO:0000256" key="6">
    <source>
        <dbReference type="ARBA" id="ARBA00023002"/>
    </source>
</evidence>
<dbReference type="GO" id="GO:0046872">
    <property type="term" value="F:metal ion binding"/>
    <property type="evidence" value="ECO:0007669"/>
    <property type="project" value="UniProtKB-KW"/>
</dbReference>
<gene>
    <name evidence="12" type="primary">cutD_1</name>
    <name evidence="12" type="ORF">PMF13cell1_02947</name>
</gene>
<comment type="catalytic activity">
    <reaction evidence="9">
        <text>glycyl-[protein] + reduced [flavodoxin] + S-adenosyl-L-methionine = glycin-2-yl radical-[protein] + semiquinone [flavodoxin] + 5'-deoxyadenosine + L-methionine + H(+)</text>
        <dbReference type="Rhea" id="RHEA:61976"/>
        <dbReference type="Rhea" id="RHEA-COMP:10622"/>
        <dbReference type="Rhea" id="RHEA-COMP:14480"/>
        <dbReference type="Rhea" id="RHEA-COMP:15993"/>
        <dbReference type="Rhea" id="RHEA-COMP:15994"/>
        <dbReference type="ChEBI" id="CHEBI:15378"/>
        <dbReference type="ChEBI" id="CHEBI:17319"/>
        <dbReference type="ChEBI" id="CHEBI:29947"/>
        <dbReference type="ChEBI" id="CHEBI:32722"/>
        <dbReference type="ChEBI" id="CHEBI:57618"/>
        <dbReference type="ChEBI" id="CHEBI:57844"/>
        <dbReference type="ChEBI" id="CHEBI:59789"/>
        <dbReference type="ChEBI" id="CHEBI:140311"/>
    </reaction>
</comment>
<feature type="domain" description="4Fe-4S ferredoxin-type" evidence="10">
    <location>
        <begin position="76"/>
        <end position="105"/>
    </location>
</feature>
<dbReference type="PIRSF" id="PIRSF000371">
    <property type="entry name" value="PFL_act_enz"/>
    <property type="match status" value="1"/>
</dbReference>
<dbReference type="PROSITE" id="PS51379">
    <property type="entry name" value="4FE4S_FER_2"/>
    <property type="match status" value="2"/>
</dbReference>
<keyword evidence="4" id="KW-0949">S-adenosyl-L-methionine</keyword>
<keyword evidence="5" id="KW-0479">Metal-binding</keyword>
<dbReference type="AlphaFoldDB" id="A0A4P6LXP5"/>
<sequence length="302" mass="34218">MEELMVFDLQRFALHDGPGIRTTVFLKGCPLDCAWCHNPESKKAAPQLRFLEKKCTGCGRCEEVCKYGVHMVKGRSSHDIEFSKCVQCGSCVKICVNNALKIYGNKMTCREILEIVLKDRDFYQRSNGGLTVSGGEPMMQFKGLLELLEKAKEEGLHVCLDTSGQAPTEKYAEIAEFVDLFLFDYKITGAKKHKQFTGVENHLILKNLEYLCRNGSNVYLRCPIIPGVNDNDTHYKAIADLSKKYPNIREVNLMMYHDMAKGKAGEIGEDYRFSHLKTIEKPEKMDICSKVQSFGCLNLKES</sequence>
<evidence type="ECO:0000256" key="1">
    <source>
        <dbReference type="ARBA" id="ARBA00001966"/>
    </source>
</evidence>
<dbReference type="SUPFAM" id="SSF54862">
    <property type="entry name" value="4Fe-4S ferredoxins"/>
    <property type="match status" value="1"/>
</dbReference>